<comment type="caution">
    <text evidence="6">The sequence shown here is derived from an EMBL/GenBank/DDBJ whole genome shotgun (WGS) entry which is preliminary data.</text>
</comment>
<dbReference type="PANTHER" id="PTHR43243">
    <property type="entry name" value="INNER MEMBRANE TRANSPORTER YGJI-RELATED"/>
    <property type="match status" value="1"/>
</dbReference>
<sequence length="499" mass="51074">MALSEYAQQMLRRKSIDALRAVAESGEGAGLKRSLGVTRLALIGVSSTIGTGIFFIFGVATPLAGPAVVLAFILAGLAAALSALCYAELVSALPTAGSAYSAAYAALGEAAAFLVASCLLLEYGVATSAIAVTWGQYLNQMGEYLFGWSLPHILSAPPAQGGLVNLPAVTLIGMACLLLLRGARESATVNAIMVLVKVGVLVMFITVGATAFNVENLQPFMPHGVAGVGAAASVIFFAYVGIDSIATAGEEAINPRRTLPLATMIAFFVVTGLYVAVAIVAVGAQPASEFAGQAAGLAVILQNVTQARWPSIVLTAGAIVSIFSIALVLLFSQTRVLYAVSRDGLLPPLFCRVDARTGVPALNTVTVAALSAVLSGFFPLGILAEMVSVGTLGAFVMAALSVIALRVRQPDLPRSFRLPLYPFTPLASIGLCLYLLSGLAPLTLGLFGLWLVAAGAVYVRYGMRRSHLGAGKPQDDLAGVGVATHDGVAPAALAAGQGG</sequence>
<evidence type="ECO:0000256" key="1">
    <source>
        <dbReference type="ARBA" id="ARBA00004141"/>
    </source>
</evidence>
<dbReference type="PIRSF" id="PIRSF006060">
    <property type="entry name" value="AA_transporter"/>
    <property type="match status" value="1"/>
</dbReference>
<gene>
    <name evidence="6" type="ORF">ACFONL_16590</name>
</gene>
<dbReference type="Proteomes" id="UP001595704">
    <property type="component" value="Unassembled WGS sequence"/>
</dbReference>
<keyword evidence="7" id="KW-1185">Reference proteome</keyword>
<feature type="transmembrane region" description="Helical" evidence="5">
    <location>
        <begin position="442"/>
        <end position="459"/>
    </location>
</feature>
<feature type="transmembrane region" description="Helical" evidence="5">
    <location>
        <begin position="192"/>
        <end position="214"/>
    </location>
</feature>
<reference evidence="7" key="1">
    <citation type="journal article" date="2019" name="Int. J. Syst. Evol. Microbiol.">
        <title>The Global Catalogue of Microorganisms (GCM) 10K type strain sequencing project: providing services to taxonomists for standard genome sequencing and annotation.</title>
        <authorList>
            <consortium name="The Broad Institute Genomics Platform"/>
            <consortium name="The Broad Institute Genome Sequencing Center for Infectious Disease"/>
            <person name="Wu L."/>
            <person name="Ma J."/>
        </authorList>
    </citation>
    <scope>NUCLEOTIDE SEQUENCE [LARGE SCALE GENOMIC DNA]</scope>
    <source>
        <strain evidence="7">KCTC 42282</strain>
    </source>
</reference>
<evidence type="ECO:0000313" key="7">
    <source>
        <dbReference type="Proteomes" id="UP001595704"/>
    </source>
</evidence>
<evidence type="ECO:0000256" key="2">
    <source>
        <dbReference type="ARBA" id="ARBA00022692"/>
    </source>
</evidence>
<feature type="transmembrane region" description="Helical" evidence="5">
    <location>
        <begin position="386"/>
        <end position="406"/>
    </location>
</feature>
<dbReference type="PANTHER" id="PTHR43243:SF24">
    <property type="entry name" value="CATIONIC AMINO ACID TRANSPORT INTEGRAL MEMBRANE PROTEIN ROCE-RELATED"/>
    <property type="match status" value="1"/>
</dbReference>
<keyword evidence="4 5" id="KW-0472">Membrane</keyword>
<feature type="transmembrane region" description="Helical" evidence="5">
    <location>
        <begin position="220"/>
        <end position="240"/>
    </location>
</feature>
<feature type="transmembrane region" description="Helical" evidence="5">
    <location>
        <begin position="110"/>
        <end position="138"/>
    </location>
</feature>
<dbReference type="Pfam" id="PF13520">
    <property type="entry name" value="AA_permease_2"/>
    <property type="match status" value="1"/>
</dbReference>
<organism evidence="6 7">
    <name type="scientific">Camelimonas fluminis</name>
    <dbReference type="NCBI Taxonomy" id="1576911"/>
    <lineage>
        <taxon>Bacteria</taxon>
        <taxon>Pseudomonadati</taxon>
        <taxon>Pseudomonadota</taxon>
        <taxon>Alphaproteobacteria</taxon>
        <taxon>Hyphomicrobiales</taxon>
        <taxon>Chelatococcaceae</taxon>
        <taxon>Camelimonas</taxon>
    </lineage>
</organism>
<keyword evidence="3 5" id="KW-1133">Transmembrane helix</keyword>
<feature type="transmembrane region" description="Helical" evidence="5">
    <location>
        <begin position="361"/>
        <end position="380"/>
    </location>
</feature>
<dbReference type="Gene3D" id="1.20.1740.10">
    <property type="entry name" value="Amino acid/polyamine transporter I"/>
    <property type="match status" value="1"/>
</dbReference>
<proteinExistence type="predicted"/>
<keyword evidence="2 5" id="KW-0812">Transmembrane</keyword>
<evidence type="ECO:0000256" key="4">
    <source>
        <dbReference type="ARBA" id="ARBA00023136"/>
    </source>
</evidence>
<dbReference type="RefSeq" id="WP_244642806.1">
    <property type="nucleotide sequence ID" value="NZ_BNCG01000003.1"/>
</dbReference>
<feature type="transmembrane region" description="Helical" evidence="5">
    <location>
        <begin position="418"/>
        <end position="436"/>
    </location>
</feature>
<dbReference type="InterPro" id="IPR002293">
    <property type="entry name" value="AA/rel_permease1"/>
</dbReference>
<feature type="transmembrane region" description="Helical" evidence="5">
    <location>
        <begin position="158"/>
        <end position="180"/>
    </location>
</feature>
<feature type="transmembrane region" description="Helical" evidence="5">
    <location>
        <begin position="40"/>
        <end position="61"/>
    </location>
</feature>
<evidence type="ECO:0000256" key="3">
    <source>
        <dbReference type="ARBA" id="ARBA00022989"/>
    </source>
</evidence>
<evidence type="ECO:0000313" key="6">
    <source>
        <dbReference type="EMBL" id="MFC3638959.1"/>
    </source>
</evidence>
<name>A0ABV7UJR2_9HYPH</name>
<dbReference type="EMBL" id="JBHRYC010000086">
    <property type="protein sequence ID" value="MFC3638959.1"/>
    <property type="molecule type" value="Genomic_DNA"/>
</dbReference>
<feature type="transmembrane region" description="Helical" evidence="5">
    <location>
        <begin position="261"/>
        <end position="284"/>
    </location>
</feature>
<comment type="subcellular location">
    <subcellularLocation>
        <location evidence="1">Membrane</location>
        <topology evidence="1">Multi-pass membrane protein</topology>
    </subcellularLocation>
</comment>
<protein>
    <submittedName>
        <fullName evidence="6">APC family permease</fullName>
    </submittedName>
</protein>
<evidence type="ECO:0000256" key="5">
    <source>
        <dbReference type="SAM" id="Phobius"/>
    </source>
</evidence>
<feature type="transmembrane region" description="Helical" evidence="5">
    <location>
        <begin position="312"/>
        <end position="332"/>
    </location>
</feature>
<feature type="transmembrane region" description="Helical" evidence="5">
    <location>
        <begin position="67"/>
        <end position="89"/>
    </location>
</feature>
<accession>A0ABV7UJR2</accession>